<evidence type="ECO:0000256" key="13">
    <source>
        <dbReference type="HAMAP-Rule" id="MF_00409"/>
    </source>
</evidence>
<dbReference type="GO" id="GO:0009244">
    <property type="term" value="P:lipopolysaccharide core region biosynthetic process"/>
    <property type="evidence" value="ECO:0007669"/>
    <property type="project" value="TreeGrafter"/>
</dbReference>
<organism evidence="14 15">
    <name type="scientific">Stappia taiwanensis</name>
    <dbReference type="NCBI Taxonomy" id="992267"/>
    <lineage>
        <taxon>Bacteria</taxon>
        <taxon>Pseudomonadati</taxon>
        <taxon>Pseudomonadota</taxon>
        <taxon>Alphaproteobacteria</taxon>
        <taxon>Hyphomicrobiales</taxon>
        <taxon>Stappiaceae</taxon>
        <taxon>Stappia</taxon>
    </lineage>
</organism>
<comment type="catalytic activity">
    <reaction evidence="13">
        <text>a lipid A disaccharide + ATP = a lipid IVA + ADP + H(+)</text>
        <dbReference type="Rhea" id="RHEA:67840"/>
        <dbReference type="ChEBI" id="CHEBI:15378"/>
        <dbReference type="ChEBI" id="CHEBI:30616"/>
        <dbReference type="ChEBI" id="CHEBI:176343"/>
        <dbReference type="ChEBI" id="CHEBI:176425"/>
        <dbReference type="ChEBI" id="CHEBI:456216"/>
        <dbReference type="EC" id="2.7.1.130"/>
    </reaction>
</comment>
<comment type="pathway">
    <text evidence="2 13">Glycolipid biosynthesis; lipid IV(A) biosynthesis; lipid IV(A) from (3R)-3-hydroxytetradecanoyl-[acyl-carrier-protein] and UDP-N-acetyl-alpha-D-glucosamine: step 6/6.</text>
</comment>
<dbReference type="NCBIfam" id="TIGR00682">
    <property type="entry name" value="lpxK"/>
    <property type="match status" value="1"/>
</dbReference>
<dbReference type="UniPathway" id="UPA00359">
    <property type="reaction ID" value="UER00482"/>
</dbReference>
<evidence type="ECO:0000256" key="10">
    <source>
        <dbReference type="ARBA" id="ARBA00022840"/>
    </source>
</evidence>
<keyword evidence="10 13" id="KW-0067">ATP-binding</keyword>
<name>A0A838XP70_9HYPH</name>
<dbReference type="AlphaFoldDB" id="A0A838XP70"/>
<reference evidence="14 15" key="1">
    <citation type="submission" date="2020-07" db="EMBL/GenBank/DDBJ databases">
        <authorList>
            <person name="Li M."/>
        </authorList>
    </citation>
    <scope>NUCLEOTIDE SEQUENCE [LARGE SCALE GENOMIC DNA]</scope>
    <source>
        <strain evidence="14 15">DSM 23284</strain>
    </source>
</reference>
<evidence type="ECO:0000256" key="5">
    <source>
        <dbReference type="ARBA" id="ARBA00022516"/>
    </source>
</evidence>
<evidence type="ECO:0000256" key="7">
    <source>
        <dbReference type="ARBA" id="ARBA00022679"/>
    </source>
</evidence>
<comment type="caution">
    <text evidence="14">The sequence shown here is derived from an EMBL/GenBank/DDBJ whole genome shotgun (WGS) entry which is preliminary data.</text>
</comment>
<evidence type="ECO:0000313" key="15">
    <source>
        <dbReference type="Proteomes" id="UP000559404"/>
    </source>
</evidence>
<dbReference type="PANTHER" id="PTHR42724">
    <property type="entry name" value="TETRAACYLDISACCHARIDE 4'-KINASE"/>
    <property type="match status" value="1"/>
</dbReference>
<evidence type="ECO:0000256" key="4">
    <source>
        <dbReference type="ARBA" id="ARBA00016436"/>
    </source>
</evidence>
<evidence type="ECO:0000256" key="8">
    <source>
        <dbReference type="ARBA" id="ARBA00022741"/>
    </source>
</evidence>
<dbReference type="GO" id="GO:0005524">
    <property type="term" value="F:ATP binding"/>
    <property type="evidence" value="ECO:0007669"/>
    <property type="project" value="UniProtKB-UniRule"/>
</dbReference>
<evidence type="ECO:0000256" key="12">
    <source>
        <dbReference type="ARBA" id="ARBA00029757"/>
    </source>
</evidence>
<dbReference type="SUPFAM" id="SSF52540">
    <property type="entry name" value="P-loop containing nucleoside triphosphate hydrolases"/>
    <property type="match status" value="1"/>
</dbReference>
<evidence type="ECO:0000313" key="14">
    <source>
        <dbReference type="EMBL" id="MBA4612022.1"/>
    </source>
</evidence>
<comment type="function">
    <text evidence="1 13">Transfers the gamma-phosphate of ATP to the 4'-position of a tetraacyldisaccharide 1-phosphate intermediate (termed DS-1-P) to form tetraacyldisaccharide 1,4'-bis-phosphate (lipid IVA).</text>
</comment>
<dbReference type="InterPro" id="IPR027417">
    <property type="entry name" value="P-loop_NTPase"/>
</dbReference>
<protein>
    <recommendedName>
        <fullName evidence="4 13">Tetraacyldisaccharide 4'-kinase</fullName>
        <ecNumber evidence="3 13">2.7.1.130</ecNumber>
    </recommendedName>
    <alternativeName>
        <fullName evidence="12 13">Lipid A 4'-kinase</fullName>
    </alternativeName>
</protein>
<dbReference type="GO" id="GO:0009029">
    <property type="term" value="F:lipid-A 4'-kinase activity"/>
    <property type="evidence" value="ECO:0007669"/>
    <property type="project" value="UniProtKB-UniRule"/>
</dbReference>
<sequence length="344" mass="36303">MSGGLTAPGFWWRRTRSAVAWLLAPAGWLYGQIAGYRMQTRPRGRADVPVICIGNFVTGGAGKTPFCLALAALLAREGRHPVFLLRGYGGRLSGPVRVDPARHDSLAVGDEALLLAAHGPTVIAADRVAGAQLAQTLGDVIVMDDGFQNPVLHKSVSLVLVDGTTGVGNGLCLPAGPLRAPLGLQLQHADALVVIGAGTASDPVQAVARSLARPVFRARLTPCPQPELAGRRVLAFAGIGRPEKAFDSLRALGADIVEQRAFGDHHAYTEADARQLLEAAERQGLTLMTTAKDMARLSGAASPALRELATQARVFEVDMRLEEPQALMRFLRPSLRDAGANAAS</sequence>
<dbReference type="Pfam" id="PF02606">
    <property type="entry name" value="LpxK"/>
    <property type="match status" value="1"/>
</dbReference>
<dbReference type="InterPro" id="IPR003758">
    <property type="entry name" value="LpxK"/>
</dbReference>
<keyword evidence="15" id="KW-1185">Reference proteome</keyword>
<keyword evidence="9 13" id="KW-0418">Kinase</keyword>
<evidence type="ECO:0000256" key="2">
    <source>
        <dbReference type="ARBA" id="ARBA00004870"/>
    </source>
</evidence>
<keyword evidence="7 13" id="KW-0808">Transferase</keyword>
<evidence type="ECO:0000256" key="11">
    <source>
        <dbReference type="ARBA" id="ARBA00023098"/>
    </source>
</evidence>
<dbReference type="GO" id="GO:0005886">
    <property type="term" value="C:plasma membrane"/>
    <property type="evidence" value="ECO:0007669"/>
    <property type="project" value="TreeGrafter"/>
</dbReference>
<feature type="binding site" evidence="13">
    <location>
        <begin position="57"/>
        <end position="64"/>
    </location>
    <ligand>
        <name>ATP</name>
        <dbReference type="ChEBI" id="CHEBI:30616"/>
    </ligand>
</feature>
<evidence type="ECO:0000256" key="6">
    <source>
        <dbReference type="ARBA" id="ARBA00022556"/>
    </source>
</evidence>
<proteinExistence type="inferred from homology"/>
<accession>A0A838XP70</accession>
<keyword evidence="6 13" id="KW-0441">Lipid A biosynthesis</keyword>
<dbReference type="PANTHER" id="PTHR42724:SF1">
    <property type="entry name" value="TETRAACYLDISACCHARIDE 4'-KINASE, MITOCHONDRIAL-RELATED"/>
    <property type="match status" value="1"/>
</dbReference>
<evidence type="ECO:0000256" key="3">
    <source>
        <dbReference type="ARBA" id="ARBA00012071"/>
    </source>
</evidence>
<dbReference type="RefSeq" id="WP_181760221.1">
    <property type="nucleotide sequence ID" value="NZ_BMCR01000003.1"/>
</dbReference>
<evidence type="ECO:0000256" key="9">
    <source>
        <dbReference type="ARBA" id="ARBA00022777"/>
    </source>
</evidence>
<keyword evidence="8 13" id="KW-0547">Nucleotide-binding</keyword>
<keyword evidence="5 13" id="KW-0444">Lipid biosynthesis</keyword>
<evidence type="ECO:0000256" key="1">
    <source>
        <dbReference type="ARBA" id="ARBA00002274"/>
    </source>
</evidence>
<dbReference type="HAMAP" id="MF_00409">
    <property type="entry name" value="LpxK"/>
    <property type="match status" value="1"/>
</dbReference>
<comment type="similarity">
    <text evidence="13">Belongs to the LpxK family.</text>
</comment>
<gene>
    <name evidence="13" type="primary">lpxK</name>
    <name evidence="14" type="ORF">H1W37_10185</name>
</gene>
<dbReference type="EC" id="2.7.1.130" evidence="3 13"/>
<dbReference type="Proteomes" id="UP000559404">
    <property type="component" value="Unassembled WGS sequence"/>
</dbReference>
<reference evidence="14 15" key="2">
    <citation type="submission" date="2020-08" db="EMBL/GenBank/DDBJ databases">
        <title>Stappia taiwanensis sp. nov., isolated from a coastal thermal spring.</title>
        <authorList>
            <person name="Kampfer P."/>
        </authorList>
    </citation>
    <scope>NUCLEOTIDE SEQUENCE [LARGE SCALE GENOMIC DNA]</scope>
    <source>
        <strain evidence="14 15">DSM 23284</strain>
    </source>
</reference>
<dbReference type="EMBL" id="JACEON010000008">
    <property type="protein sequence ID" value="MBA4612022.1"/>
    <property type="molecule type" value="Genomic_DNA"/>
</dbReference>
<keyword evidence="11 13" id="KW-0443">Lipid metabolism</keyword>
<dbReference type="GO" id="GO:0009245">
    <property type="term" value="P:lipid A biosynthetic process"/>
    <property type="evidence" value="ECO:0007669"/>
    <property type="project" value="UniProtKB-UniRule"/>
</dbReference>